<dbReference type="STRING" id="2018661.A0A2A2LED3"/>
<dbReference type="AlphaFoldDB" id="A0A2A2LED3"/>
<feature type="region of interest" description="Disordered" evidence="2">
    <location>
        <begin position="486"/>
        <end position="506"/>
    </location>
</feature>
<accession>A0A2A2LED3</accession>
<dbReference type="Proteomes" id="UP000218231">
    <property type="component" value="Unassembled WGS sequence"/>
</dbReference>
<name>A0A2A2LED3_9BILA</name>
<organism evidence="3 4">
    <name type="scientific">Diploscapter pachys</name>
    <dbReference type="NCBI Taxonomy" id="2018661"/>
    <lineage>
        <taxon>Eukaryota</taxon>
        <taxon>Metazoa</taxon>
        <taxon>Ecdysozoa</taxon>
        <taxon>Nematoda</taxon>
        <taxon>Chromadorea</taxon>
        <taxon>Rhabditida</taxon>
        <taxon>Rhabditina</taxon>
        <taxon>Rhabditomorpha</taxon>
        <taxon>Rhabditoidea</taxon>
        <taxon>Rhabditidae</taxon>
        <taxon>Diploscapter</taxon>
    </lineage>
</organism>
<evidence type="ECO:0000313" key="4">
    <source>
        <dbReference type="Proteomes" id="UP000218231"/>
    </source>
</evidence>
<feature type="region of interest" description="Disordered" evidence="2">
    <location>
        <begin position="167"/>
        <end position="202"/>
    </location>
</feature>
<feature type="region of interest" description="Disordered" evidence="2">
    <location>
        <begin position="340"/>
        <end position="359"/>
    </location>
</feature>
<keyword evidence="1" id="KW-0175">Coiled coil</keyword>
<evidence type="ECO:0000256" key="2">
    <source>
        <dbReference type="SAM" id="MobiDB-lite"/>
    </source>
</evidence>
<protein>
    <submittedName>
        <fullName evidence="3">Uncharacterized protein</fullName>
    </submittedName>
</protein>
<feature type="coiled-coil region" evidence="1">
    <location>
        <begin position="395"/>
        <end position="429"/>
    </location>
</feature>
<evidence type="ECO:0000313" key="3">
    <source>
        <dbReference type="EMBL" id="PAV84631.1"/>
    </source>
</evidence>
<sequence length="506" mass="57406">MVMRLCANRLEIEKVEAEAQSPTRRKQKIHITVQAGIEGENTDSDDSDYCNTERTDPVHIEIASPVLRDSFTISSSPVPPPVPVHLSPSFSHPTPFPRTSSHPVNGFPNASEGFLFSPIDLRPMSKSDIQTNGTNSLFATRSNKGMPEMIVHSSQDRLAKWKTKLSTMRRVSKDVSEPPPIRRHPPQEVQQKQSEMQHRTLKNQQEAVMGQGQTNQQGQPISASQKDLSFHFHNINSLQKMMNSLEAYTKNALEAPAKLLPFSGVLHHRDDIIRPIAFRPSATDTAEMGRDKRHAVIRGDLTKSASHLDQIGIAAAAPIPTSRTDSYHRPSRSQFYPSTSFSVAKAQQQQPQQQTENEYDTVYQEKEKAWKDELEHLRNRLATSEKGEHALRTQLASCQRQTELLTKSMHDLKEEKNSVTRKCYQLERELTMIQTAKAQEDKNRVCAVCRNKEPPVPLPRNTTKENDLRHEINDLRREVIKLKDALHGKDSRKEGISENTHNDRLI</sequence>
<dbReference type="EMBL" id="LIAE01006829">
    <property type="protein sequence ID" value="PAV84631.1"/>
    <property type="molecule type" value="Genomic_DNA"/>
</dbReference>
<keyword evidence="4" id="KW-1185">Reference proteome</keyword>
<comment type="caution">
    <text evidence="3">The sequence shown here is derived from an EMBL/GenBank/DDBJ whole genome shotgun (WGS) entry which is preliminary data.</text>
</comment>
<proteinExistence type="predicted"/>
<reference evidence="3 4" key="1">
    <citation type="journal article" date="2017" name="Curr. Biol.">
        <title>Genome architecture and evolution of a unichromosomal asexual nematode.</title>
        <authorList>
            <person name="Fradin H."/>
            <person name="Zegar C."/>
            <person name="Gutwein M."/>
            <person name="Lucas J."/>
            <person name="Kovtun M."/>
            <person name="Corcoran D."/>
            <person name="Baugh L.R."/>
            <person name="Kiontke K."/>
            <person name="Gunsalus K."/>
            <person name="Fitch D.H."/>
            <person name="Piano F."/>
        </authorList>
    </citation>
    <scope>NUCLEOTIDE SEQUENCE [LARGE SCALE GENOMIC DNA]</scope>
    <source>
        <strain evidence="3">PF1309</strain>
    </source>
</reference>
<gene>
    <name evidence="3" type="ORF">WR25_00728</name>
</gene>
<evidence type="ECO:0000256" key="1">
    <source>
        <dbReference type="SAM" id="Coils"/>
    </source>
</evidence>
<dbReference type="OrthoDB" id="5909491at2759"/>